<comment type="caution">
    <text evidence="2">The sequence shown here is derived from an EMBL/GenBank/DDBJ whole genome shotgun (WGS) entry which is preliminary data.</text>
</comment>
<dbReference type="Proteomes" id="UP000231693">
    <property type="component" value="Unassembled WGS sequence"/>
</dbReference>
<keyword evidence="1" id="KW-1133">Transmembrane helix</keyword>
<feature type="transmembrane region" description="Helical" evidence="1">
    <location>
        <begin position="12"/>
        <end position="31"/>
    </location>
</feature>
<keyword evidence="3" id="KW-1185">Reference proteome</keyword>
<reference evidence="2 3" key="1">
    <citation type="submission" date="2017-11" db="EMBL/GenBank/DDBJ databases">
        <title>Genomic Encyclopedia of Archaeal and Bacterial Type Strains, Phase II (KMG-II): From Individual Species to Whole Genera.</title>
        <authorList>
            <person name="Goeker M."/>
        </authorList>
    </citation>
    <scope>NUCLEOTIDE SEQUENCE [LARGE SCALE GENOMIC DNA]</scope>
    <source>
        <strain evidence="2 3">DSM 25478</strain>
    </source>
</reference>
<gene>
    <name evidence="2" type="ORF">CLV28_0719</name>
</gene>
<organism evidence="2 3">
    <name type="scientific">Sediminihabitans luteus</name>
    <dbReference type="NCBI Taxonomy" id="1138585"/>
    <lineage>
        <taxon>Bacteria</taxon>
        <taxon>Bacillati</taxon>
        <taxon>Actinomycetota</taxon>
        <taxon>Actinomycetes</taxon>
        <taxon>Micrococcales</taxon>
        <taxon>Cellulomonadaceae</taxon>
        <taxon>Sediminihabitans</taxon>
    </lineage>
</organism>
<sequence length="136" mass="15231">MMADAPPDGTPWWAWFIVAVVVATGPALAIFGPSLVRRLNRPIAEQVEVVREQVQNSHETNFRDDLDRVLAAVERIEQNQHRHDGEIAGIRDDVRAVAADGRQTRVDVEVVARRIDEVQASSRVQHTALARHIDNT</sequence>
<name>A0A2M9D007_9CELL</name>
<evidence type="ECO:0000313" key="2">
    <source>
        <dbReference type="EMBL" id="PJJ77500.1"/>
    </source>
</evidence>
<keyword evidence="1" id="KW-0472">Membrane</keyword>
<dbReference type="AlphaFoldDB" id="A0A2M9D007"/>
<proteinExistence type="predicted"/>
<accession>A0A2M9D007</accession>
<dbReference type="InterPro" id="IPR022704">
    <property type="entry name" value="DUF2746"/>
</dbReference>
<evidence type="ECO:0000256" key="1">
    <source>
        <dbReference type="SAM" id="Phobius"/>
    </source>
</evidence>
<dbReference type="Pfam" id="PF10874">
    <property type="entry name" value="DUF2746"/>
    <property type="match status" value="1"/>
</dbReference>
<protein>
    <submittedName>
        <fullName evidence="2">Uncharacterized protein DUF2746</fullName>
    </submittedName>
</protein>
<dbReference type="EMBL" id="PGFE01000001">
    <property type="protein sequence ID" value="PJJ77500.1"/>
    <property type="molecule type" value="Genomic_DNA"/>
</dbReference>
<keyword evidence="1" id="KW-0812">Transmembrane</keyword>
<evidence type="ECO:0000313" key="3">
    <source>
        <dbReference type="Proteomes" id="UP000231693"/>
    </source>
</evidence>